<name>A0ABQ9I4L1_9NEOP</name>
<evidence type="ECO:0000313" key="2">
    <source>
        <dbReference type="Proteomes" id="UP001159363"/>
    </source>
</evidence>
<dbReference type="Proteomes" id="UP001159363">
    <property type="component" value="Chromosome 2"/>
</dbReference>
<proteinExistence type="predicted"/>
<comment type="caution">
    <text evidence="1">The sequence shown here is derived from an EMBL/GenBank/DDBJ whole genome shotgun (WGS) entry which is preliminary data.</text>
</comment>
<protein>
    <submittedName>
        <fullName evidence="1">Uncharacterized protein</fullName>
    </submittedName>
</protein>
<dbReference type="EMBL" id="JARBHB010000002">
    <property type="protein sequence ID" value="KAJ8891582.1"/>
    <property type="molecule type" value="Genomic_DNA"/>
</dbReference>
<accession>A0ABQ9I4L1</accession>
<sequence>MNNPCHYEQLQFCTVPSGHSGLLYSSQDFNQLKQSSEPLASHIADVKEAAIVLRLLVSEAEVVSTIVDGLNPVESSRAVFSYRPHTFPDLDTFCINSTDVAFTDQTRESTSFHFR</sequence>
<keyword evidence="2" id="KW-1185">Reference proteome</keyword>
<organism evidence="1 2">
    <name type="scientific">Dryococelus australis</name>
    <dbReference type="NCBI Taxonomy" id="614101"/>
    <lineage>
        <taxon>Eukaryota</taxon>
        <taxon>Metazoa</taxon>
        <taxon>Ecdysozoa</taxon>
        <taxon>Arthropoda</taxon>
        <taxon>Hexapoda</taxon>
        <taxon>Insecta</taxon>
        <taxon>Pterygota</taxon>
        <taxon>Neoptera</taxon>
        <taxon>Polyneoptera</taxon>
        <taxon>Phasmatodea</taxon>
        <taxon>Verophasmatodea</taxon>
        <taxon>Anareolatae</taxon>
        <taxon>Phasmatidae</taxon>
        <taxon>Eurycanthinae</taxon>
        <taxon>Dryococelus</taxon>
    </lineage>
</organism>
<evidence type="ECO:0000313" key="1">
    <source>
        <dbReference type="EMBL" id="KAJ8891582.1"/>
    </source>
</evidence>
<reference evidence="1 2" key="1">
    <citation type="submission" date="2023-02" db="EMBL/GenBank/DDBJ databases">
        <title>LHISI_Scaffold_Assembly.</title>
        <authorList>
            <person name="Stuart O.P."/>
            <person name="Cleave R."/>
            <person name="Magrath M.J.L."/>
            <person name="Mikheyev A.S."/>
        </authorList>
    </citation>
    <scope>NUCLEOTIDE SEQUENCE [LARGE SCALE GENOMIC DNA]</scope>
    <source>
        <strain evidence="1">Daus_M_001</strain>
        <tissue evidence="1">Leg muscle</tissue>
    </source>
</reference>
<gene>
    <name evidence="1" type="ORF">PR048_004110</name>
</gene>